<gene>
    <name evidence="2" type="ORF">SAMN05444410_10878</name>
</gene>
<reference evidence="2 3" key="1">
    <citation type="submission" date="2016-10" db="EMBL/GenBank/DDBJ databases">
        <authorList>
            <person name="Varghese N."/>
            <person name="Submissions S."/>
        </authorList>
    </citation>
    <scope>NUCLEOTIDE SEQUENCE [LARGE SCALE GENOMIC DNA]</scope>
    <source>
        <strain evidence="2 3">DSM 25353</strain>
    </source>
</reference>
<keyword evidence="3" id="KW-1185">Reference proteome</keyword>
<evidence type="ECO:0000259" key="1">
    <source>
        <dbReference type="Pfam" id="PF10543"/>
    </source>
</evidence>
<feature type="domain" description="KilA-N DNA-binding" evidence="1">
    <location>
        <begin position="9"/>
        <end position="108"/>
    </location>
</feature>
<proteinExistence type="predicted"/>
<dbReference type="Pfam" id="PF10543">
    <property type="entry name" value="ORF6N"/>
    <property type="match status" value="1"/>
</dbReference>
<dbReference type="AlphaFoldDB" id="A0A8X8ICY1"/>
<comment type="caution">
    <text evidence="2">The sequence shown here is derived from an EMBL/GenBank/DDBJ whole genome shotgun (WGS) entry which is preliminary data.</text>
</comment>
<protein>
    <submittedName>
        <fullName evidence="2">ORF6N domain-containing protein</fullName>
    </submittedName>
</protein>
<evidence type="ECO:0000313" key="3">
    <source>
        <dbReference type="Proteomes" id="UP000198711"/>
    </source>
</evidence>
<sequence>MNLISIQQRIFEVRGHKVMLDFDLAALYEVETKVFNQSIKRNVDNFPDDFMFRLTSQEWDEITIQLDHSPGDPDTNRSQIVTGSQKHRSSAFLPYAFTEHGVTMLASVLKSPKARKMNIAIVRAFIALRKFALDHRGITEQLRDLQQKISEHDVQLSQIYDAIENLLDQKAEEKKWQDRERIGFKK</sequence>
<dbReference type="RefSeq" id="WP_092723911.1">
    <property type="nucleotide sequence ID" value="NZ_FNNO01000008.1"/>
</dbReference>
<dbReference type="EMBL" id="FNNO01000008">
    <property type="protein sequence ID" value="SDX02879.1"/>
    <property type="molecule type" value="Genomic_DNA"/>
</dbReference>
<name>A0A8X8ICY1_9BACT</name>
<dbReference type="InterPro" id="IPR018873">
    <property type="entry name" value="KilA-N_DNA-bd_domain"/>
</dbReference>
<dbReference type="Proteomes" id="UP000198711">
    <property type="component" value="Unassembled WGS sequence"/>
</dbReference>
<accession>A0A8X8ICY1</accession>
<evidence type="ECO:0000313" key="2">
    <source>
        <dbReference type="EMBL" id="SDX02879.1"/>
    </source>
</evidence>
<organism evidence="2 3">
    <name type="scientific">Hydrobacter penzbergensis</name>
    <dbReference type="NCBI Taxonomy" id="1235997"/>
    <lineage>
        <taxon>Bacteria</taxon>
        <taxon>Pseudomonadati</taxon>
        <taxon>Bacteroidota</taxon>
        <taxon>Chitinophagia</taxon>
        <taxon>Chitinophagales</taxon>
        <taxon>Chitinophagaceae</taxon>
        <taxon>Hydrobacter</taxon>
    </lineage>
</organism>